<keyword evidence="9" id="KW-1185">Reference proteome</keyword>
<evidence type="ECO:0000256" key="3">
    <source>
        <dbReference type="ARBA" id="ARBA00022723"/>
    </source>
</evidence>
<dbReference type="Gene3D" id="3.40.50.460">
    <property type="entry name" value="Phosphofructokinase domain"/>
    <property type="match status" value="3"/>
</dbReference>
<dbReference type="SUPFAM" id="SSF53784">
    <property type="entry name" value="Phosphofructokinase"/>
    <property type="match status" value="4"/>
</dbReference>
<dbReference type="Pfam" id="PF00365">
    <property type="entry name" value="PFK"/>
    <property type="match status" value="4"/>
</dbReference>
<feature type="region of interest" description="Disordered" evidence="6">
    <location>
        <begin position="2092"/>
        <end position="2150"/>
    </location>
</feature>
<comment type="caution">
    <text evidence="8">The sequence shown here is derived from an EMBL/GenBank/DDBJ whole genome shotgun (WGS) entry which is preliminary data.</text>
</comment>
<evidence type="ECO:0000256" key="4">
    <source>
        <dbReference type="ARBA" id="ARBA00022777"/>
    </source>
</evidence>
<name>A0ABN9PWC0_9DINO</name>
<comment type="cofactor">
    <cofactor evidence="1">
        <name>Mg(2+)</name>
        <dbReference type="ChEBI" id="CHEBI:18420"/>
    </cofactor>
</comment>
<gene>
    <name evidence="8" type="ORF">PCOR1329_LOCUS6612</name>
</gene>
<dbReference type="PRINTS" id="PR00476">
    <property type="entry name" value="PHFRCTKINASE"/>
</dbReference>
<evidence type="ECO:0000313" key="9">
    <source>
        <dbReference type="Proteomes" id="UP001189429"/>
    </source>
</evidence>
<dbReference type="InterPro" id="IPR022953">
    <property type="entry name" value="ATP_PFK"/>
</dbReference>
<evidence type="ECO:0000259" key="7">
    <source>
        <dbReference type="Pfam" id="PF00365"/>
    </source>
</evidence>
<dbReference type="SUPFAM" id="SSF47391">
    <property type="entry name" value="Dimerization-anchoring domain of cAMP-dependent PK regulatory subunit"/>
    <property type="match status" value="1"/>
</dbReference>
<feature type="domain" description="Phosphofructokinase" evidence="7">
    <location>
        <begin position="321"/>
        <end position="619"/>
    </location>
</feature>
<evidence type="ECO:0000256" key="2">
    <source>
        <dbReference type="ARBA" id="ARBA00022679"/>
    </source>
</evidence>
<dbReference type="PANTHER" id="PTHR45770">
    <property type="entry name" value="ATP-DEPENDENT 6-PHOSPHOFRUCTOKINASE 1"/>
    <property type="match status" value="1"/>
</dbReference>
<feature type="domain" description="Phosphofructokinase" evidence="7">
    <location>
        <begin position="1282"/>
        <end position="1579"/>
    </location>
</feature>
<organism evidence="8 9">
    <name type="scientific">Prorocentrum cordatum</name>
    <dbReference type="NCBI Taxonomy" id="2364126"/>
    <lineage>
        <taxon>Eukaryota</taxon>
        <taxon>Sar</taxon>
        <taxon>Alveolata</taxon>
        <taxon>Dinophyceae</taxon>
        <taxon>Prorocentrales</taxon>
        <taxon>Prorocentraceae</taxon>
        <taxon>Prorocentrum</taxon>
    </lineage>
</organism>
<feature type="compositionally biased region" description="Low complexity" evidence="6">
    <location>
        <begin position="200"/>
        <end position="217"/>
    </location>
</feature>
<evidence type="ECO:0000256" key="1">
    <source>
        <dbReference type="ARBA" id="ARBA00001946"/>
    </source>
</evidence>
<protein>
    <recommendedName>
        <fullName evidence="7">Phosphofructokinase domain-containing protein</fullName>
    </recommendedName>
</protein>
<evidence type="ECO:0000256" key="5">
    <source>
        <dbReference type="ARBA" id="ARBA00022842"/>
    </source>
</evidence>
<keyword evidence="3" id="KW-0479">Metal-binding</keyword>
<feature type="domain" description="Phosphofructokinase" evidence="7">
    <location>
        <begin position="1746"/>
        <end position="2043"/>
    </location>
</feature>
<dbReference type="InterPro" id="IPR050929">
    <property type="entry name" value="PFKA"/>
</dbReference>
<feature type="domain" description="Phosphofructokinase" evidence="7">
    <location>
        <begin position="787"/>
        <end position="1086"/>
    </location>
</feature>
<proteinExistence type="predicted"/>
<dbReference type="InterPro" id="IPR000023">
    <property type="entry name" value="Phosphofructokinase_dom"/>
</dbReference>
<keyword evidence="5" id="KW-0460">Magnesium</keyword>
<dbReference type="InterPro" id="IPR035966">
    <property type="entry name" value="PKF_sf"/>
</dbReference>
<feature type="compositionally biased region" description="Pro residues" evidence="6">
    <location>
        <begin position="2109"/>
        <end position="2119"/>
    </location>
</feature>
<dbReference type="Gene3D" id="3.40.50.450">
    <property type="match status" value="4"/>
</dbReference>
<feature type="compositionally biased region" description="Basic and acidic residues" evidence="6">
    <location>
        <begin position="91"/>
        <end position="104"/>
    </location>
</feature>
<evidence type="ECO:0000313" key="8">
    <source>
        <dbReference type="EMBL" id="CAK0797570.1"/>
    </source>
</evidence>
<dbReference type="CDD" id="cd22961">
    <property type="entry name" value="DD_TEX55-like"/>
    <property type="match status" value="1"/>
</dbReference>
<feature type="region of interest" description="Disordered" evidence="6">
    <location>
        <begin position="159"/>
        <end position="217"/>
    </location>
</feature>
<feature type="region of interest" description="Disordered" evidence="6">
    <location>
        <begin position="91"/>
        <end position="112"/>
    </location>
</feature>
<keyword evidence="4" id="KW-0418">Kinase</keyword>
<dbReference type="EMBL" id="CAUYUJ010001778">
    <property type="protein sequence ID" value="CAK0797570.1"/>
    <property type="molecule type" value="Genomic_DNA"/>
</dbReference>
<sequence length="2150" mass="231459">MEVRVDSVTGAPLGSILSVPEAARRQGLLAADKAMYFPDGVLDASPFTVDVFAPLGASRLTLVPGRELYSVRFGEEQGKEGMCMNLSVRDVGKDGVGRPPDRTASRQAQRSAKLGECQAYVERHNLAKFMQNLMQSVLAVLPDDPFAYMEECLRNARAPGAPPAPTPAPVPPLAAVPEPPAQAEPASKPTTAGGRRTLAKAKSSLGPSAGALAPAPKGFEGPAFVVEGPGGERQAARPLVERDVLPAGGSVHRLRVENLGETFPSRGVSTPLRDMTSHFVGSDAWVTEAILRQSEGQKFFSMLSAGPREELHFEPGEVVATIVTCGGLCPGLNSVVRQVVQMLALYGVKKVYGIRGGYKGVTEPQEWVELTPKVVQDIHDLGGTVLTSDRGNPPVEEQAQALRRMGVRAHFVIGGDGTHRGAQATYEAMKQEGWECAVVGVPKTIDNDIPMLDRTFGFDTACTEATKAVHAAYVEATCNANCIGLVKLMGRHSGFIAMHACLAARFVDVCLLPEMDIQLDRVLEHCLHLLQSKGHAVVVVAEGCGDTLVKSSGECDAGGNVKLADVGPWLKDKIMDRFKAVKLPLTIKYIDPTYMIRAVRPNSNDSVYCAVLAENAVHAAMAGYTGVTIGQVSRRVVVLPIQAITGQKPRRVDLRGGWFLRLIACTRQPSLAPDPGPDAAPPEPEQVPVLACAEPADLAGIVPAADEIRRMELEHLRDAFGTREVPTTLAESVQGASLRFMGAESWVTGALGHTRSGPRVELLGVNLQLLRSGPRRVLHFRPDEVAAAIVTCGGLCPGLNSVVREIVMSLFAYGVKKVYGIKGGFKGTVNPQTWLTLTPDNVQDIHMQGGTILVSDRGNPPEEDAAKVLRSKGIRQYFVIGGDGTHRGAYATCQALKKLEWECAVIGVPKTIDNDIAILDRTFGFDTACSEALNAIRVAYVEATCNANCIGLVKLMGRHCGYLAMTSVLAARYADVCLLPEMDVNTERVLEYCVSLVKQKGYAVVVVAEGCGDTLIKSSGEVDGGGNKKLSDAGVWLKETMLSHFKSLNLPLTVKYVDPTYMVRALPANANDSIYCSSLAQGAVHAGMAGYTGVTVGKVDECFVYLPIRAITGTPNRRVNPEGLDYERLLAATLQPHLGVEGLTKAKPIEPSLSGRHLRSNAELHDEAGLEVRIPNTKLTCIDGFGCTKESRPLQRGDLLAEGAQIRKLTCFHLSERFGVYDLPTTLNETGKKTALQDNLSWTTQSFLTGIGGQGATYYHMIRAGPREKLHFDPHDPASCAAIVSCGGICPGLNSVIREIVMTLWDYGVRRIWGIKGGFKGVVHPESWIQLTPDSVKEIHTQGGTMLVSDRGNPPVAEMAQVLKEQGVRQYFVLGGDGTHKGAMQSSDACLEIDHECAVIGVPKTIDNDVPMLDQTFGFDTATTEAVKAVDSAYVEATCNANCIGLVKLMGRHCGFIAMDAVLSARHADICLLPEMSIDAEKVLVHVEHLMRTKGHAVVVVAEGCGDTMIQSSGERDAGGNKVLADIGLWLKSAITDRFKQLGLPLTIKYIDPTYMIRSVPANAFDSQYCAALAQNAVHGAMAGFSGATVGKVHERYVYLPIHCITQQRGRRVDTQGRWFKRLIETTTQPDFTPDGVRPSSRSADMDSDTVLRSLSLPSSINEVLEPGDEVQKLGVVTLGTVFPSKRLPNKSHGTDHRAFLDDQAWATTTLMRFNKRDDRGHIYYQMLLGGPREVLHFDPAESAAVIVTCGGLCPGLNSVIREIVMTLTRYGVTRIHGCRGGYRGMVQPSSWMQLTPGVVQDIHNKGGTILVSDRGNPPHADIAKTLQEQGVSQCFIIGGDGTHRGAMEMFKCTQQIGHECAVVGIPKTIDNDIPILDRSFGFKTACTEAVKAIDSAYTEATSNANCIGLVKLMGRHCGWIAMEAVLAARHVDVCLLPEMDVSLPKLLTHLIKVVKRQGFAVVVVAEGCGDTLIRSSGERDAGGNRKLADVGPWLQAALLEHFQKMQVPLTVKFIDPTYTIRAVPANANDSVYCSVLAQHAVHGSMAGYSGITVGKVDGRYVMLPIHAITEMTGPRKVSLLGRQFERLMQTTGQPSLAPGPGDDWALLPPAPPPRPAEPAPEKPAEIGVFAWRGPQPEGRRGINCVSYQP</sequence>
<keyword evidence="2" id="KW-0808">Transferase</keyword>
<feature type="compositionally biased region" description="Pro residues" evidence="6">
    <location>
        <begin position="160"/>
        <end position="182"/>
    </location>
</feature>
<dbReference type="NCBIfam" id="NF005301">
    <property type="entry name" value="PRK06830.1"/>
    <property type="match status" value="4"/>
</dbReference>
<dbReference type="Proteomes" id="UP001189429">
    <property type="component" value="Unassembled WGS sequence"/>
</dbReference>
<evidence type="ECO:0000256" key="6">
    <source>
        <dbReference type="SAM" id="MobiDB-lite"/>
    </source>
</evidence>
<accession>A0ABN9PWC0</accession>
<reference evidence="8" key="1">
    <citation type="submission" date="2023-10" db="EMBL/GenBank/DDBJ databases">
        <authorList>
            <person name="Chen Y."/>
            <person name="Shah S."/>
            <person name="Dougan E. K."/>
            <person name="Thang M."/>
            <person name="Chan C."/>
        </authorList>
    </citation>
    <scope>NUCLEOTIDE SEQUENCE [LARGE SCALE GENOMIC DNA]</scope>
</reference>